<dbReference type="RefSeq" id="WP_091388789.1">
    <property type="nucleotide sequence ID" value="NZ_FNQO01000003.1"/>
</dbReference>
<dbReference type="PANTHER" id="PTHR33434:SF2">
    <property type="entry name" value="FATTY ACID-BINDING PROTEIN TM_1468"/>
    <property type="match status" value="1"/>
</dbReference>
<dbReference type="NCBIfam" id="TIGR00762">
    <property type="entry name" value="DegV"/>
    <property type="match status" value="1"/>
</dbReference>
<gene>
    <name evidence="2" type="ORF">SAMN05216562_2452</name>
</gene>
<sequence>MVQLVVDSGCDLPDEFLRKFSVPVLPHTVSVGEDSFGDQRNPAKMSHFYSMSLVDRSRQIVTGPASTDDIESILQGLIDKGGKDIVVQTINGANSPTFDNARTAVRRLSNNDAIADDISIHVVDSQTVFCGQGLLALYSLSLIQKGLSGAQVRQRAEEFRRKIHGYAAIKDVYYVRERARAKNENSISWLKATAARHLDLHPILSIHHDGSTVTDTVRGYDNCTEALFKLAIDKIRAGELQAPMVATSIAGRLEELAKIPGFAELEQVAQEHNVKVYRSVMSLSGGINLGPGTVAMAMATKD</sequence>
<reference evidence="3" key="1">
    <citation type="submission" date="2016-10" db="EMBL/GenBank/DDBJ databases">
        <authorList>
            <person name="Varghese N."/>
            <person name="Submissions S."/>
        </authorList>
    </citation>
    <scope>NUCLEOTIDE SEQUENCE [LARGE SCALE GENOMIC DNA]</scope>
    <source>
        <strain evidence="3">CGMCC 1.10657</strain>
    </source>
</reference>
<dbReference type="Gene3D" id="3.40.50.10170">
    <property type="match status" value="1"/>
</dbReference>
<evidence type="ECO:0000313" key="2">
    <source>
        <dbReference type="EMBL" id="SEA29149.1"/>
    </source>
</evidence>
<organism evidence="2 3">
    <name type="scientific">Microbulbifer marinus</name>
    <dbReference type="NCBI Taxonomy" id="658218"/>
    <lineage>
        <taxon>Bacteria</taxon>
        <taxon>Pseudomonadati</taxon>
        <taxon>Pseudomonadota</taxon>
        <taxon>Gammaproteobacteria</taxon>
        <taxon>Cellvibrionales</taxon>
        <taxon>Microbulbiferaceae</taxon>
        <taxon>Microbulbifer</taxon>
    </lineage>
</organism>
<dbReference type="SUPFAM" id="SSF82549">
    <property type="entry name" value="DAK1/DegV-like"/>
    <property type="match status" value="1"/>
</dbReference>
<keyword evidence="1" id="KW-0446">Lipid-binding</keyword>
<name>A0A1H3ZZ43_9GAMM</name>
<dbReference type="Proteomes" id="UP000198658">
    <property type="component" value="Unassembled WGS sequence"/>
</dbReference>
<dbReference type="Pfam" id="PF02645">
    <property type="entry name" value="DegV"/>
    <property type="match status" value="1"/>
</dbReference>
<dbReference type="InterPro" id="IPR043168">
    <property type="entry name" value="DegV_C"/>
</dbReference>
<dbReference type="AlphaFoldDB" id="A0A1H3ZZ43"/>
<evidence type="ECO:0000313" key="3">
    <source>
        <dbReference type="Proteomes" id="UP000198658"/>
    </source>
</evidence>
<dbReference type="Gene3D" id="3.30.1180.10">
    <property type="match status" value="1"/>
</dbReference>
<protein>
    <submittedName>
        <fullName evidence="2">EDD domain protein, DegV family</fullName>
    </submittedName>
</protein>
<dbReference type="InterPro" id="IPR050270">
    <property type="entry name" value="DegV_domain_contain"/>
</dbReference>
<dbReference type="GO" id="GO:0008289">
    <property type="term" value="F:lipid binding"/>
    <property type="evidence" value="ECO:0007669"/>
    <property type="project" value="UniProtKB-KW"/>
</dbReference>
<dbReference type="OrthoDB" id="6190387at2"/>
<proteinExistence type="predicted"/>
<evidence type="ECO:0000256" key="1">
    <source>
        <dbReference type="ARBA" id="ARBA00023121"/>
    </source>
</evidence>
<dbReference type="InterPro" id="IPR003797">
    <property type="entry name" value="DegV"/>
</dbReference>
<dbReference type="PROSITE" id="PS51482">
    <property type="entry name" value="DEGV"/>
    <property type="match status" value="1"/>
</dbReference>
<keyword evidence="3" id="KW-1185">Reference proteome</keyword>
<dbReference type="EMBL" id="FNQO01000003">
    <property type="protein sequence ID" value="SEA29149.1"/>
    <property type="molecule type" value="Genomic_DNA"/>
</dbReference>
<accession>A0A1H3ZZ43</accession>
<dbReference type="PANTHER" id="PTHR33434">
    <property type="entry name" value="DEGV DOMAIN-CONTAINING PROTEIN DR_1986-RELATED"/>
    <property type="match status" value="1"/>
</dbReference>